<dbReference type="SUPFAM" id="SSF53474">
    <property type="entry name" value="alpha/beta-Hydrolases"/>
    <property type="match status" value="1"/>
</dbReference>
<gene>
    <name evidence="2" type="ORF">SAMN04488107_2365</name>
</gene>
<dbReference type="InterPro" id="IPR000073">
    <property type="entry name" value="AB_hydrolase_1"/>
</dbReference>
<dbReference type="PANTHER" id="PTHR43798:SF33">
    <property type="entry name" value="HYDROLASE, PUTATIVE (AFU_ORTHOLOGUE AFUA_2G14860)-RELATED"/>
    <property type="match status" value="1"/>
</dbReference>
<accession>A0A239E5Q7</accession>
<dbReference type="InterPro" id="IPR029058">
    <property type="entry name" value="AB_hydrolase_fold"/>
</dbReference>
<reference evidence="3" key="1">
    <citation type="submission" date="2017-06" db="EMBL/GenBank/DDBJ databases">
        <authorList>
            <person name="Varghese N."/>
            <person name="Submissions S."/>
        </authorList>
    </citation>
    <scope>NUCLEOTIDE SEQUENCE [LARGE SCALE GENOMIC DNA]</scope>
    <source>
        <strain evidence="3">DSM 45423</strain>
    </source>
</reference>
<proteinExistence type="predicted"/>
<dbReference type="PANTHER" id="PTHR43798">
    <property type="entry name" value="MONOACYLGLYCEROL LIPASE"/>
    <property type="match status" value="1"/>
</dbReference>
<keyword evidence="3" id="KW-1185">Reference proteome</keyword>
<dbReference type="InterPro" id="IPR050266">
    <property type="entry name" value="AB_hydrolase_sf"/>
</dbReference>
<name>A0A239E5Q7_9ACTN</name>
<dbReference type="GO" id="GO:0016020">
    <property type="term" value="C:membrane"/>
    <property type="evidence" value="ECO:0007669"/>
    <property type="project" value="TreeGrafter"/>
</dbReference>
<dbReference type="GO" id="GO:0047372">
    <property type="term" value="F:monoacylglycerol lipase activity"/>
    <property type="evidence" value="ECO:0007669"/>
    <property type="project" value="TreeGrafter"/>
</dbReference>
<sequence length="310" mass="33308">MAGSGRAVGGVMSETGTTTETITVPHLGTSVIGHRSARPYDPSLPTLVLVNSFSTSADLYRPQFADDELAATANLLALEPYGHGRTRASYAQFTYWDSAVADLQVLDALGIPDAFVLGTSQGGWVAARMAVLAPDRIRGIVALGTSMDTESPRSRDLGCWDGVAFCTPAIDALAAPVGDDWVVPAEMVDAVLAEGFGPDVPPAERAFWHARHQENYAGDDGRERLRLASVNLRDRDGLHGRLDGVRCPLLWMHGTEDTVYSVANAEEEIRLFPNSPHAELRVVEGGRHFLSASDPAAVDAATVEFVRRWA</sequence>
<dbReference type="Gene3D" id="3.40.50.1820">
    <property type="entry name" value="alpha/beta hydrolase"/>
    <property type="match status" value="1"/>
</dbReference>
<dbReference type="Pfam" id="PF00561">
    <property type="entry name" value="Abhydrolase_1"/>
    <property type="match status" value="1"/>
</dbReference>
<dbReference type="EMBL" id="FZOH01000004">
    <property type="protein sequence ID" value="SNS39262.1"/>
    <property type="molecule type" value="Genomic_DNA"/>
</dbReference>
<protein>
    <submittedName>
        <fullName evidence="2">Pimeloyl-ACP methyl ester carboxylesterase</fullName>
    </submittedName>
</protein>
<organism evidence="2 3">
    <name type="scientific">Geodermatophilus saharensis</name>
    <dbReference type="NCBI Taxonomy" id="1137994"/>
    <lineage>
        <taxon>Bacteria</taxon>
        <taxon>Bacillati</taxon>
        <taxon>Actinomycetota</taxon>
        <taxon>Actinomycetes</taxon>
        <taxon>Geodermatophilales</taxon>
        <taxon>Geodermatophilaceae</taxon>
        <taxon>Geodermatophilus</taxon>
    </lineage>
</organism>
<evidence type="ECO:0000259" key="1">
    <source>
        <dbReference type="Pfam" id="PF00561"/>
    </source>
</evidence>
<dbReference type="GO" id="GO:0046464">
    <property type="term" value="P:acylglycerol catabolic process"/>
    <property type="evidence" value="ECO:0007669"/>
    <property type="project" value="TreeGrafter"/>
</dbReference>
<dbReference type="AlphaFoldDB" id="A0A239E5Q7"/>
<feature type="domain" description="AB hydrolase-1" evidence="1">
    <location>
        <begin position="45"/>
        <end position="148"/>
    </location>
</feature>
<evidence type="ECO:0000313" key="2">
    <source>
        <dbReference type="EMBL" id="SNS39262.1"/>
    </source>
</evidence>
<evidence type="ECO:0000313" key="3">
    <source>
        <dbReference type="Proteomes" id="UP000198386"/>
    </source>
</evidence>
<dbReference type="Proteomes" id="UP000198386">
    <property type="component" value="Unassembled WGS sequence"/>
</dbReference>